<keyword evidence="1" id="KW-0472">Membrane</keyword>
<feature type="transmembrane region" description="Helical" evidence="1">
    <location>
        <begin position="12"/>
        <end position="32"/>
    </location>
</feature>
<feature type="transmembrane region" description="Helical" evidence="1">
    <location>
        <begin position="179"/>
        <end position="201"/>
    </location>
</feature>
<comment type="caution">
    <text evidence="2">The sequence shown here is derived from an EMBL/GenBank/DDBJ whole genome shotgun (WGS) entry which is preliminary data.</text>
</comment>
<organism evidence="2 3">
    <name type="scientific">Coniophora puteana (strain RWD-64-598)</name>
    <name type="common">Brown rot fungus</name>
    <dbReference type="NCBI Taxonomy" id="741705"/>
    <lineage>
        <taxon>Eukaryota</taxon>
        <taxon>Fungi</taxon>
        <taxon>Dikarya</taxon>
        <taxon>Basidiomycota</taxon>
        <taxon>Agaricomycotina</taxon>
        <taxon>Agaricomycetes</taxon>
        <taxon>Agaricomycetidae</taxon>
        <taxon>Boletales</taxon>
        <taxon>Coniophorineae</taxon>
        <taxon>Coniophoraceae</taxon>
        <taxon>Coniophora</taxon>
    </lineage>
</organism>
<sequence length="219" mass="23555">MAHALEDSINSTWVASLLPHFSTWVASLLLYISTWVASLSAFQFASRTAGGVPECSLGKGVRAGHAGRPALQIGVVGTWSPAKRFRGLPLVKGVSSWDTGAPCKSSLPLASGPSEADEPGQLNGGPRLMAYANRLLGYGKVSWGWCPGSTHWAVADQEENFWSGSRGQNPLPDMAKLPLIQAIPFTFLLLPAVLLVNPLLLKFKEEEEKSLSQQDAYPR</sequence>
<dbReference type="GeneID" id="19208722"/>
<evidence type="ECO:0000313" key="3">
    <source>
        <dbReference type="Proteomes" id="UP000053558"/>
    </source>
</evidence>
<proteinExistence type="predicted"/>
<keyword evidence="1" id="KW-1133">Transmembrane helix</keyword>
<keyword evidence="1" id="KW-0812">Transmembrane</keyword>
<name>A0A5M3N5Q1_CONPW</name>
<protein>
    <submittedName>
        <fullName evidence="2">Uncharacterized protein</fullName>
    </submittedName>
</protein>
<dbReference type="RefSeq" id="XP_007762692.1">
    <property type="nucleotide sequence ID" value="XM_007764502.1"/>
</dbReference>
<keyword evidence="3" id="KW-1185">Reference proteome</keyword>
<evidence type="ECO:0000313" key="2">
    <source>
        <dbReference type="EMBL" id="EIW86648.1"/>
    </source>
</evidence>
<dbReference type="EMBL" id="JH711573">
    <property type="protein sequence ID" value="EIW86648.1"/>
    <property type="molecule type" value="Genomic_DNA"/>
</dbReference>
<evidence type="ECO:0000256" key="1">
    <source>
        <dbReference type="SAM" id="Phobius"/>
    </source>
</evidence>
<dbReference type="AlphaFoldDB" id="A0A5M3N5Q1"/>
<dbReference type="Proteomes" id="UP000053558">
    <property type="component" value="Unassembled WGS sequence"/>
</dbReference>
<gene>
    <name evidence="2" type="ORF">CONPUDRAFT_69099</name>
</gene>
<accession>A0A5M3N5Q1</accession>
<reference evidence="3" key="1">
    <citation type="journal article" date="2012" name="Science">
        <title>The Paleozoic origin of enzymatic lignin decomposition reconstructed from 31 fungal genomes.</title>
        <authorList>
            <person name="Floudas D."/>
            <person name="Binder M."/>
            <person name="Riley R."/>
            <person name="Barry K."/>
            <person name="Blanchette R.A."/>
            <person name="Henrissat B."/>
            <person name="Martinez A.T."/>
            <person name="Otillar R."/>
            <person name="Spatafora J.W."/>
            <person name="Yadav J.S."/>
            <person name="Aerts A."/>
            <person name="Benoit I."/>
            <person name="Boyd A."/>
            <person name="Carlson A."/>
            <person name="Copeland A."/>
            <person name="Coutinho P.M."/>
            <person name="de Vries R.P."/>
            <person name="Ferreira P."/>
            <person name="Findley K."/>
            <person name="Foster B."/>
            <person name="Gaskell J."/>
            <person name="Glotzer D."/>
            <person name="Gorecki P."/>
            <person name="Heitman J."/>
            <person name="Hesse C."/>
            <person name="Hori C."/>
            <person name="Igarashi K."/>
            <person name="Jurgens J.A."/>
            <person name="Kallen N."/>
            <person name="Kersten P."/>
            <person name="Kohler A."/>
            <person name="Kuees U."/>
            <person name="Kumar T.K.A."/>
            <person name="Kuo A."/>
            <person name="LaButti K."/>
            <person name="Larrondo L.F."/>
            <person name="Lindquist E."/>
            <person name="Ling A."/>
            <person name="Lombard V."/>
            <person name="Lucas S."/>
            <person name="Lundell T."/>
            <person name="Martin R."/>
            <person name="McLaughlin D.J."/>
            <person name="Morgenstern I."/>
            <person name="Morin E."/>
            <person name="Murat C."/>
            <person name="Nagy L.G."/>
            <person name="Nolan M."/>
            <person name="Ohm R.A."/>
            <person name="Patyshakuliyeva A."/>
            <person name="Rokas A."/>
            <person name="Ruiz-Duenas F.J."/>
            <person name="Sabat G."/>
            <person name="Salamov A."/>
            <person name="Samejima M."/>
            <person name="Schmutz J."/>
            <person name="Slot J.C."/>
            <person name="St John F."/>
            <person name="Stenlid J."/>
            <person name="Sun H."/>
            <person name="Sun S."/>
            <person name="Syed K."/>
            <person name="Tsang A."/>
            <person name="Wiebenga A."/>
            <person name="Young D."/>
            <person name="Pisabarro A."/>
            <person name="Eastwood D.C."/>
            <person name="Martin F."/>
            <person name="Cullen D."/>
            <person name="Grigoriev I.V."/>
            <person name="Hibbett D.S."/>
        </authorList>
    </citation>
    <scope>NUCLEOTIDE SEQUENCE [LARGE SCALE GENOMIC DNA]</scope>
    <source>
        <strain evidence="3">RWD-64-598 SS2</strain>
    </source>
</reference>
<dbReference type="KEGG" id="cput:CONPUDRAFT_69099"/>